<evidence type="ECO:0000256" key="9">
    <source>
        <dbReference type="SAM" id="MobiDB-lite"/>
    </source>
</evidence>
<dbReference type="SMART" id="SM00906">
    <property type="entry name" value="Fungal_trans"/>
    <property type="match status" value="1"/>
</dbReference>
<proteinExistence type="predicted"/>
<keyword evidence="2" id="KW-0479">Metal-binding</keyword>
<keyword evidence="6" id="KW-0804">Transcription</keyword>
<dbReference type="SUPFAM" id="SSF57701">
    <property type="entry name" value="Zn2/Cys6 DNA-binding domain"/>
    <property type="match status" value="1"/>
</dbReference>
<feature type="compositionally biased region" description="Gly residues" evidence="9">
    <location>
        <begin position="144"/>
        <end position="153"/>
    </location>
</feature>
<dbReference type="PANTHER" id="PTHR47782:SF1">
    <property type="entry name" value="PYRIMIDINE PATHWAY REGULATORY PROTEIN 1"/>
    <property type="match status" value="1"/>
</dbReference>
<dbReference type="InterPro" id="IPR052202">
    <property type="entry name" value="Yeast_MetPath_Reg"/>
</dbReference>
<gene>
    <name evidence="11" type="ORF">SEUCBS140593_001577</name>
</gene>
<feature type="domain" description="Zn(2)-C6 fungal-type" evidence="10">
    <location>
        <begin position="27"/>
        <end position="57"/>
    </location>
</feature>
<evidence type="ECO:0000256" key="7">
    <source>
        <dbReference type="ARBA" id="ARBA00023242"/>
    </source>
</evidence>
<comment type="caution">
    <text evidence="11">The sequence shown here is derived from an EMBL/GenBank/DDBJ whole genome shotgun (WGS) entry which is preliminary data.</text>
</comment>
<evidence type="ECO:0000256" key="8">
    <source>
        <dbReference type="SAM" id="Coils"/>
    </source>
</evidence>
<evidence type="ECO:0000313" key="12">
    <source>
        <dbReference type="Proteomes" id="UP001642482"/>
    </source>
</evidence>
<dbReference type="Pfam" id="PF00172">
    <property type="entry name" value="Zn_clus"/>
    <property type="match status" value="1"/>
</dbReference>
<sequence length="1018" mass="111827">MSTTTSTGGSGATTGSAREPPCFTINACNRCRRRKAKCDPGIPSCTPCQRIGAVCEYTDPRSKTAMPRSSIVLLEDELRQLQEELQRLQTTSTGERREIRSHPDLIRLEPGEDAHFLGVSSGMHLARSVLESAQRNDASFQPGRGNGSSGSGSGSNSDQPTSASSTQPGSPRLDSQDEDAANVPPKVTGPILPSRETAISLIDIFLSQYEVQYPIVVGDDMANIVLDCYGERGKDKEPYQSDHEKDAWHQFILNMVFAIALVVLSRENPESLGLAKSFSSAAMADFSTIMQRKNVRTLQCLLFLLLWSIIDSSSAPIWYISGLCMRMCVDLGFHSETTIRVSTGPNSSATESEMDVKRRLFWVTYTFDRTLGTLLGRPFTLTDSLIDVQLPQHALSGAKHDQILHWFKLQQLQSQIVYRLYSLRDDNKVSSQQNQHTRTPSAPLDMGADGTARWKADMAAQLRQWGAQATSLADPNGHTLDWWEYWHQNAILLLHRPSPLKPQLDADEADTCCTAAQHMIQLSFTRLQRGSADFAWVDLHYQLMSGITLLFLVWKHTATRAKAKTGWTSFKNCLMQWTYVLDQLARQWERISRARDVLTRLVDTMIDIVEKELCNKLSASDVRALRHAHASRMSRNKTIIRQLGSPGTAAPTAGSSSSHRHETSSSQSPAEQQDDRQLSHSGKSRRRSQASTQQAASQPSPSRYQQPLIQQQQQYLNQVDPQSQLHSQPQQQVPSHYPQPLNQTHTQHTSMHTGGLSPPQQMQYERSSYGGTPSSDTAVNTSQSVGSNLLPQSDSNNTGGNNIYAMQVSPAHSGQQSISPQWMTTAAEHPLPLVAPFHHLADMVHNPHSNSSGGGPAQDPVVQLLDQQAWHGLELYESFGAIPDNITMLDYFSTTPMPITGLSDGSGSMGGGNSSHGATVGGMVQQSHPSGHSSHGGDGSGEAGSEDMVGVWPDSLTNSILNFQPSFHDLKHKAHELFKSLAESVEISAPSMTVQLDHSRVLTAAQLLEILVPVIQAN</sequence>
<keyword evidence="8" id="KW-0175">Coiled coil</keyword>
<feature type="coiled-coil region" evidence="8">
    <location>
        <begin position="71"/>
        <end position="98"/>
    </location>
</feature>
<dbReference type="Gene3D" id="4.10.240.10">
    <property type="entry name" value="Zn(2)-C6 fungal-type DNA-binding domain"/>
    <property type="match status" value="1"/>
</dbReference>
<dbReference type="SMART" id="SM00066">
    <property type="entry name" value="GAL4"/>
    <property type="match status" value="1"/>
</dbReference>
<feature type="compositionally biased region" description="Low complexity" evidence="9">
    <location>
        <begin position="689"/>
        <end position="740"/>
    </location>
</feature>
<feature type="compositionally biased region" description="Low complexity" evidence="9">
    <location>
        <begin position="644"/>
        <end position="657"/>
    </location>
</feature>
<keyword evidence="5" id="KW-0238">DNA-binding</keyword>
<dbReference type="InterPro" id="IPR007219">
    <property type="entry name" value="XnlR_reg_dom"/>
</dbReference>
<feature type="region of interest" description="Disordered" evidence="9">
    <location>
        <begin position="132"/>
        <end position="190"/>
    </location>
</feature>
<comment type="subcellular location">
    <subcellularLocation>
        <location evidence="1">Nucleus</location>
    </subcellularLocation>
</comment>
<accession>A0ABP0AZG2</accession>
<dbReference type="PROSITE" id="PS50048">
    <property type="entry name" value="ZN2_CY6_FUNGAL_2"/>
    <property type="match status" value="1"/>
</dbReference>
<dbReference type="PROSITE" id="PS00463">
    <property type="entry name" value="ZN2_CY6_FUNGAL_1"/>
    <property type="match status" value="1"/>
</dbReference>
<dbReference type="PANTHER" id="PTHR47782">
    <property type="entry name" value="ZN(II)2CYS6 TRANSCRIPTION FACTOR (EUROFUNG)-RELATED"/>
    <property type="match status" value="1"/>
</dbReference>
<dbReference type="InterPro" id="IPR036864">
    <property type="entry name" value="Zn2-C6_fun-type_DNA-bd_sf"/>
</dbReference>
<evidence type="ECO:0000256" key="4">
    <source>
        <dbReference type="ARBA" id="ARBA00023015"/>
    </source>
</evidence>
<name>A0ABP0AZG2_9PEZI</name>
<dbReference type="CDD" id="cd12148">
    <property type="entry name" value="fungal_TF_MHR"/>
    <property type="match status" value="1"/>
</dbReference>
<evidence type="ECO:0000256" key="3">
    <source>
        <dbReference type="ARBA" id="ARBA00022833"/>
    </source>
</evidence>
<organism evidence="11 12">
    <name type="scientific">Sporothrix eucalyptigena</name>
    <dbReference type="NCBI Taxonomy" id="1812306"/>
    <lineage>
        <taxon>Eukaryota</taxon>
        <taxon>Fungi</taxon>
        <taxon>Dikarya</taxon>
        <taxon>Ascomycota</taxon>
        <taxon>Pezizomycotina</taxon>
        <taxon>Sordariomycetes</taxon>
        <taxon>Sordariomycetidae</taxon>
        <taxon>Ophiostomatales</taxon>
        <taxon>Ophiostomataceae</taxon>
        <taxon>Sporothrix</taxon>
    </lineage>
</organism>
<feature type="compositionally biased region" description="Polar residues" evidence="9">
    <location>
        <begin position="158"/>
        <end position="169"/>
    </location>
</feature>
<keyword evidence="3" id="KW-0862">Zinc</keyword>
<protein>
    <recommendedName>
        <fullName evidence="10">Zn(2)-C6 fungal-type domain-containing protein</fullName>
    </recommendedName>
</protein>
<feature type="compositionally biased region" description="Polar residues" evidence="9">
    <location>
        <begin position="741"/>
        <end position="801"/>
    </location>
</feature>
<evidence type="ECO:0000256" key="2">
    <source>
        <dbReference type="ARBA" id="ARBA00022723"/>
    </source>
</evidence>
<evidence type="ECO:0000256" key="6">
    <source>
        <dbReference type="ARBA" id="ARBA00023163"/>
    </source>
</evidence>
<reference evidence="11 12" key="1">
    <citation type="submission" date="2024-01" db="EMBL/GenBank/DDBJ databases">
        <authorList>
            <person name="Allen C."/>
            <person name="Tagirdzhanova G."/>
        </authorList>
    </citation>
    <scope>NUCLEOTIDE SEQUENCE [LARGE SCALE GENOMIC DNA]</scope>
</reference>
<dbReference type="EMBL" id="CAWUHD010000009">
    <property type="protein sequence ID" value="CAK7212659.1"/>
    <property type="molecule type" value="Genomic_DNA"/>
</dbReference>
<dbReference type="CDD" id="cd00067">
    <property type="entry name" value="GAL4"/>
    <property type="match status" value="1"/>
</dbReference>
<dbReference type="Proteomes" id="UP001642482">
    <property type="component" value="Unassembled WGS sequence"/>
</dbReference>
<evidence type="ECO:0000259" key="10">
    <source>
        <dbReference type="PROSITE" id="PS50048"/>
    </source>
</evidence>
<keyword evidence="4" id="KW-0805">Transcription regulation</keyword>
<feature type="compositionally biased region" description="Polar residues" evidence="9">
    <location>
        <begin position="810"/>
        <end position="819"/>
    </location>
</feature>
<dbReference type="Pfam" id="PF04082">
    <property type="entry name" value="Fungal_trans"/>
    <property type="match status" value="1"/>
</dbReference>
<evidence type="ECO:0000256" key="1">
    <source>
        <dbReference type="ARBA" id="ARBA00004123"/>
    </source>
</evidence>
<keyword evidence="7" id="KW-0539">Nucleus</keyword>
<feature type="region of interest" description="Disordered" evidence="9">
    <location>
        <begin position="628"/>
        <end position="819"/>
    </location>
</feature>
<feature type="region of interest" description="Disordered" evidence="9">
    <location>
        <begin position="906"/>
        <end position="949"/>
    </location>
</feature>
<evidence type="ECO:0000256" key="5">
    <source>
        <dbReference type="ARBA" id="ARBA00023125"/>
    </source>
</evidence>
<keyword evidence="12" id="KW-1185">Reference proteome</keyword>
<dbReference type="InterPro" id="IPR001138">
    <property type="entry name" value="Zn2Cys6_DnaBD"/>
</dbReference>
<evidence type="ECO:0000313" key="11">
    <source>
        <dbReference type="EMBL" id="CAK7212659.1"/>
    </source>
</evidence>